<dbReference type="Pfam" id="PF13561">
    <property type="entry name" value="adh_short_C2"/>
    <property type="match status" value="1"/>
</dbReference>
<dbReference type="PRINTS" id="PR00080">
    <property type="entry name" value="SDRFAMILY"/>
</dbReference>
<dbReference type="CDD" id="cd05233">
    <property type="entry name" value="SDR_c"/>
    <property type="match status" value="1"/>
</dbReference>
<dbReference type="EC" id="1.1.1.-" evidence="2"/>
<keyword evidence="2" id="KW-0560">Oxidoreductase</keyword>
<sequence>MTEAPLLAGRGAVVVGGGSGVGRAVAELLAAHGAGVVVNSRTEESVREVTETIVGAGGRAVGVAGSAADEQIAGSLITACAETYGGIDILINCAGIAEPRRSSILDVSGEDWRALLDSHLSTVFHTCRAAAPLMAERGAGAIVNTGSFAYLGDYGGTGYPAGKGAVTSLSLAMAAELKQSGVRVNVVCPGAKTRLSTGPDYEEHIRDLHRRGLFDEVTMQGSLDAPPPEYAAALYLFLASDAARAVTGEIFIAAGGFVGTFARPAMTAIGYRDHAQQPPWSVAELASLFEKR</sequence>
<dbReference type="Proteomes" id="UP001601992">
    <property type="component" value="Unassembled WGS sequence"/>
</dbReference>
<organism evidence="2 3">
    <name type="scientific">Nocardia jiangxiensis</name>
    <dbReference type="NCBI Taxonomy" id="282685"/>
    <lineage>
        <taxon>Bacteria</taxon>
        <taxon>Bacillati</taxon>
        <taxon>Actinomycetota</taxon>
        <taxon>Actinomycetes</taxon>
        <taxon>Mycobacteriales</taxon>
        <taxon>Nocardiaceae</taxon>
        <taxon>Nocardia</taxon>
    </lineage>
</organism>
<evidence type="ECO:0000313" key="2">
    <source>
        <dbReference type="EMBL" id="MFF3568697.1"/>
    </source>
</evidence>
<name>A0ABW6RXE0_9NOCA</name>
<dbReference type="SUPFAM" id="SSF51735">
    <property type="entry name" value="NAD(P)-binding Rossmann-fold domains"/>
    <property type="match status" value="1"/>
</dbReference>
<accession>A0ABW6RXE0</accession>
<dbReference type="GO" id="GO:0016491">
    <property type="term" value="F:oxidoreductase activity"/>
    <property type="evidence" value="ECO:0007669"/>
    <property type="project" value="UniProtKB-KW"/>
</dbReference>
<evidence type="ECO:0000256" key="1">
    <source>
        <dbReference type="ARBA" id="ARBA00006484"/>
    </source>
</evidence>
<dbReference type="RefSeq" id="WP_040822919.1">
    <property type="nucleotide sequence ID" value="NZ_JBIAQY010000004.1"/>
</dbReference>
<reference evidence="2 3" key="1">
    <citation type="submission" date="2024-10" db="EMBL/GenBank/DDBJ databases">
        <title>The Natural Products Discovery Center: Release of the First 8490 Sequenced Strains for Exploring Actinobacteria Biosynthetic Diversity.</title>
        <authorList>
            <person name="Kalkreuter E."/>
            <person name="Kautsar S.A."/>
            <person name="Yang D."/>
            <person name="Bader C.D."/>
            <person name="Teijaro C.N."/>
            <person name="Fluegel L."/>
            <person name="Davis C.M."/>
            <person name="Simpson J.R."/>
            <person name="Lauterbach L."/>
            <person name="Steele A.D."/>
            <person name="Gui C."/>
            <person name="Meng S."/>
            <person name="Li G."/>
            <person name="Viehrig K."/>
            <person name="Ye F."/>
            <person name="Su P."/>
            <person name="Kiefer A.F."/>
            <person name="Nichols A."/>
            <person name="Cepeda A.J."/>
            <person name="Yan W."/>
            <person name="Fan B."/>
            <person name="Jiang Y."/>
            <person name="Adhikari A."/>
            <person name="Zheng C.-J."/>
            <person name="Schuster L."/>
            <person name="Cowan T.M."/>
            <person name="Smanski M.J."/>
            <person name="Chevrette M.G."/>
            <person name="De Carvalho L.P.S."/>
            <person name="Shen B."/>
        </authorList>
    </citation>
    <scope>NUCLEOTIDE SEQUENCE [LARGE SCALE GENOMIC DNA]</scope>
    <source>
        <strain evidence="2 3">NPDC002593</strain>
    </source>
</reference>
<keyword evidence="3" id="KW-1185">Reference proteome</keyword>
<dbReference type="InterPro" id="IPR036291">
    <property type="entry name" value="NAD(P)-bd_dom_sf"/>
</dbReference>
<dbReference type="PANTHER" id="PTHR42760">
    <property type="entry name" value="SHORT-CHAIN DEHYDROGENASES/REDUCTASES FAMILY MEMBER"/>
    <property type="match status" value="1"/>
</dbReference>
<evidence type="ECO:0000313" key="3">
    <source>
        <dbReference type="Proteomes" id="UP001601992"/>
    </source>
</evidence>
<comment type="similarity">
    <text evidence="1">Belongs to the short-chain dehydrogenases/reductases (SDR) family.</text>
</comment>
<proteinExistence type="inferred from homology"/>
<gene>
    <name evidence="2" type="ORF">ACFYXQ_13080</name>
</gene>
<dbReference type="PANTHER" id="PTHR42760:SF40">
    <property type="entry name" value="3-OXOACYL-[ACYL-CARRIER-PROTEIN] REDUCTASE, CHLOROPLASTIC"/>
    <property type="match status" value="1"/>
</dbReference>
<dbReference type="EMBL" id="JBIAQY010000004">
    <property type="protein sequence ID" value="MFF3568697.1"/>
    <property type="molecule type" value="Genomic_DNA"/>
</dbReference>
<protein>
    <submittedName>
        <fullName evidence="2">SDR family NAD(P)-dependent oxidoreductase</fullName>
        <ecNumber evidence="2">1.1.1.-</ecNumber>
    </submittedName>
</protein>
<dbReference type="InterPro" id="IPR002347">
    <property type="entry name" value="SDR_fam"/>
</dbReference>
<dbReference type="Gene3D" id="3.40.50.720">
    <property type="entry name" value="NAD(P)-binding Rossmann-like Domain"/>
    <property type="match status" value="1"/>
</dbReference>
<comment type="caution">
    <text evidence="2">The sequence shown here is derived from an EMBL/GenBank/DDBJ whole genome shotgun (WGS) entry which is preliminary data.</text>
</comment>
<dbReference type="PRINTS" id="PR00081">
    <property type="entry name" value="GDHRDH"/>
</dbReference>